<dbReference type="Gene3D" id="3.40.50.720">
    <property type="entry name" value="NAD(P)-binding Rossmann-like Domain"/>
    <property type="match status" value="1"/>
</dbReference>
<name>A0A839AFA5_9HYPH</name>
<proteinExistence type="inferred from homology"/>
<dbReference type="PRINTS" id="PR00081">
    <property type="entry name" value="GDHRDH"/>
</dbReference>
<accession>A0A839AFA5</accession>
<comment type="caution">
    <text evidence="4">The sequence shown here is derived from an EMBL/GenBank/DDBJ whole genome shotgun (WGS) entry which is preliminary data.</text>
</comment>
<dbReference type="Pfam" id="PF13561">
    <property type="entry name" value="adh_short_C2"/>
    <property type="match status" value="1"/>
</dbReference>
<keyword evidence="5" id="KW-1185">Reference proteome</keyword>
<protein>
    <submittedName>
        <fullName evidence="4">SDR family oxidoreductase</fullName>
    </submittedName>
</protein>
<evidence type="ECO:0000313" key="5">
    <source>
        <dbReference type="Proteomes" id="UP000541109"/>
    </source>
</evidence>
<sequence length="249" mass="26043">MIAAGRLAGKRALVTAAGQGIGRAAALAMAREGATVFATDVNEAALADLVKAGQPGLEAWRLDVRDDASVREGVNKARPDILFNCAGFVHNGTILDCTDEEWDFAFDLNVRSMFRTIRAALPGMLERGQGSIINMSSVASSVIAAPGRFVYGTTKAAVVGLTKSVAKDFVTKGIRCNAIAPGTVDSPSLHDRLRATGDYEGAMKAFVARQPMGRIGKAEEIAALAVYLGSDESAFTTGQVHVVDGGWAA</sequence>
<keyword evidence="2" id="KW-0560">Oxidoreductase</keyword>
<dbReference type="InterPro" id="IPR020904">
    <property type="entry name" value="Sc_DH/Rdtase_CS"/>
</dbReference>
<dbReference type="PANTHER" id="PTHR43477">
    <property type="entry name" value="DIHYDROANTICAPSIN 7-DEHYDROGENASE"/>
    <property type="match status" value="1"/>
</dbReference>
<organism evidence="4 5">
    <name type="scientific">Stappia albiluteola</name>
    <dbReference type="NCBI Taxonomy" id="2758565"/>
    <lineage>
        <taxon>Bacteria</taxon>
        <taxon>Pseudomonadati</taxon>
        <taxon>Pseudomonadota</taxon>
        <taxon>Alphaproteobacteria</taxon>
        <taxon>Hyphomicrobiales</taxon>
        <taxon>Stappiaceae</taxon>
        <taxon>Stappia</taxon>
    </lineage>
</organism>
<dbReference type="InterPro" id="IPR002347">
    <property type="entry name" value="SDR_fam"/>
</dbReference>
<dbReference type="SUPFAM" id="SSF51735">
    <property type="entry name" value="NAD(P)-binding Rossmann-fold domains"/>
    <property type="match status" value="1"/>
</dbReference>
<dbReference type="RefSeq" id="WP_182165031.1">
    <property type="nucleotide sequence ID" value="NZ_JACFXV010000053.1"/>
</dbReference>
<gene>
    <name evidence="4" type="ORF">H2509_10605</name>
</gene>
<dbReference type="Proteomes" id="UP000541109">
    <property type="component" value="Unassembled WGS sequence"/>
</dbReference>
<reference evidence="4 5" key="1">
    <citation type="submission" date="2020-07" db="EMBL/GenBank/DDBJ databases">
        <title>Stappia sp., F7233, whole genome shotgun sequencing project.</title>
        <authorList>
            <person name="Jiang S."/>
            <person name="Liu Z.W."/>
            <person name="Du Z.J."/>
        </authorList>
    </citation>
    <scope>NUCLEOTIDE SEQUENCE [LARGE SCALE GENOMIC DNA]</scope>
    <source>
        <strain evidence="4 5">F7233</strain>
    </source>
</reference>
<evidence type="ECO:0000256" key="2">
    <source>
        <dbReference type="ARBA" id="ARBA00023002"/>
    </source>
</evidence>
<evidence type="ECO:0000256" key="1">
    <source>
        <dbReference type="ARBA" id="ARBA00006484"/>
    </source>
</evidence>
<dbReference type="FunFam" id="3.40.50.720:FF:000084">
    <property type="entry name" value="Short-chain dehydrogenase reductase"/>
    <property type="match status" value="1"/>
</dbReference>
<dbReference type="InterPro" id="IPR051122">
    <property type="entry name" value="SDR_DHRS6-like"/>
</dbReference>
<keyword evidence="3" id="KW-0520">NAD</keyword>
<evidence type="ECO:0000313" key="4">
    <source>
        <dbReference type="EMBL" id="MBA5777572.1"/>
    </source>
</evidence>
<comment type="similarity">
    <text evidence="1">Belongs to the short-chain dehydrogenases/reductases (SDR) family.</text>
</comment>
<dbReference type="InterPro" id="IPR036291">
    <property type="entry name" value="NAD(P)-bd_dom_sf"/>
</dbReference>
<dbReference type="AlphaFoldDB" id="A0A839AFA5"/>
<dbReference type="PRINTS" id="PR00080">
    <property type="entry name" value="SDRFAMILY"/>
</dbReference>
<evidence type="ECO:0000256" key="3">
    <source>
        <dbReference type="ARBA" id="ARBA00023027"/>
    </source>
</evidence>
<dbReference type="GO" id="GO:0016491">
    <property type="term" value="F:oxidoreductase activity"/>
    <property type="evidence" value="ECO:0007669"/>
    <property type="project" value="UniProtKB-KW"/>
</dbReference>
<dbReference type="PANTHER" id="PTHR43477:SF4">
    <property type="entry name" value="DEHYDROGENASE_REDUCTASE SDR FAMILY MEMBER 6"/>
    <property type="match status" value="1"/>
</dbReference>
<dbReference type="PROSITE" id="PS00061">
    <property type="entry name" value="ADH_SHORT"/>
    <property type="match status" value="1"/>
</dbReference>
<dbReference type="EMBL" id="JACFXV010000053">
    <property type="protein sequence ID" value="MBA5777572.1"/>
    <property type="molecule type" value="Genomic_DNA"/>
</dbReference>
<dbReference type="CDD" id="cd05368">
    <property type="entry name" value="DHRS6_like_SDR_c"/>
    <property type="match status" value="1"/>
</dbReference>